<dbReference type="PANTHER" id="PTHR33048">
    <property type="entry name" value="PTH11-LIKE INTEGRAL MEMBRANE PROTEIN (AFU_ORTHOLOGUE AFUA_5G11245)"/>
    <property type="match status" value="1"/>
</dbReference>
<evidence type="ECO:0000256" key="4">
    <source>
        <dbReference type="ARBA" id="ARBA00023136"/>
    </source>
</evidence>
<feature type="transmembrane region" description="Helical" evidence="7">
    <location>
        <begin position="41"/>
        <end position="60"/>
    </location>
</feature>
<dbReference type="InterPro" id="IPR049326">
    <property type="entry name" value="Rhodopsin_dom_fungi"/>
</dbReference>
<evidence type="ECO:0000313" key="9">
    <source>
        <dbReference type="EMBL" id="KAH6892869.1"/>
    </source>
</evidence>
<comment type="caution">
    <text evidence="9">The sequence shown here is derived from an EMBL/GenBank/DDBJ whole genome shotgun (WGS) entry which is preliminary data.</text>
</comment>
<evidence type="ECO:0000256" key="2">
    <source>
        <dbReference type="ARBA" id="ARBA00022692"/>
    </source>
</evidence>
<dbReference type="OrthoDB" id="3903189at2759"/>
<dbReference type="AlphaFoldDB" id="A0A9P8W987"/>
<dbReference type="Pfam" id="PF20684">
    <property type="entry name" value="Fung_rhodopsin"/>
    <property type="match status" value="1"/>
</dbReference>
<evidence type="ECO:0000256" key="6">
    <source>
        <dbReference type="SAM" id="MobiDB-lite"/>
    </source>
</evidence>
<organism evidence="9 10">
    <name type="scientific">Thelonectria olida</name>
    <dbReference type="NCBI Taxonomy" id="1576542"/>
    <lineage>
        <taxon>Eukaryota</taxon>
        <taxon>Fungi</taxon>
        <taxon>Dikarya</taxon>
        <taxon>Ascomycota</taxon>
        <taxon>Pezizomycotina</taxon>
        <taxon>Sordariomycetes</taxon>
        <taxon>Hypocreomycetidae</taxon>
        <taxon>Hypocreales</taxon>
        <taxon>Nectriaceae</taxon>
        <taxon>Thelonectria</taxon>
    </lineage>
</organism>
<reference evidence="9 10" key="1">
    <citation type="journal article" date="2021" name="Nat. Commun.">
        <title>Genetic determinants of endophytism in the Arabidopsis root mycobiome.</title>
        <authorList>
            <person name="Mesny F."/>
            <person name="Miyauchi S."/>
            <person name="Thiergart T."/>
            <person name="Pickel B."/>
            <person name="Atanasova L."/>
            <person name="Karlsson M."/>
            <person name="Huettel B."/>
            <person name="Barry K.W."/>
            <person name="Haridas S."/>
            <person name="Chen C."/>
            <person name="Bauer D."/>
            <person name="Andreopoulos W."/>
            <person name="Pangilinan J."/>
            <person name="LaButti K."/>
            <person name="Riley R."/>
            <person name="Lipzen A."/>
            <person name="Clum A."/>
            <person name="Drula E."/>
            <person name="Henrissat B."/>
            <person name="Kohler A."/>
            <person name="Grigoriev I.V."/>
            <person name="Martin F.M."/>
            <person name="Hacquard S."/>
        </authorList>
    </citation>
    <scope>NUCLEOTIDE SEQUENCE [LARGE SCALE GENOMIC DNA]</scope>
    <source>
        <strain evidence="9 10">MPI-CAGE-CH-0241</strain>
    </source>
</reference>
<comment type="similarity">
    <text evidence="5">Belongs to the SAT4 family.</text>
</comment>
<feature type="transmembrane region" description="Helical" evidence="7">
    <location>
        <begin position="239"/>
        <end position="261"/>
    </location>
</feature>
<dbReference type="PANTHER" id="PTHR33048:SF149">
    <property type="entry name" value="UBID FAMILY DECARBOXYLASE"/>
    <property type="match status" value="1"/>
</dbReference>
<accession>A0A9P8W987</accession>
<feature type="region of interest" description="Disordered" evidence="6">
    <location>
        <begin position="273"/>
        <end position="302"/>
    </location>
</feature>
<evidence type="ECO:0000256" key="7">
    <source>
        <dbReference type="SAM" id="Phobius"/>
    </source>
</evidence>
<feature type="transmembrane region" description="Helical" evidence="7">
    <location>
        <begin position="124"/>
        <end position="147"/>
    </location>
</feature>
<feature type="transmembrane region" description="Helical" evidence="7">
    <location>
        <begin position="207"/>
        <end position="227"/>
    </location>
</feature>
<feature type="domain" description="Rhodopsin" evidence="8">
    <location>
        <begin position="22"/>
        <end position="263"/>
    </location>
</feature>
<evidence type="ECO:0000256" key="3">
    <source>
        <dbReference type="ARBA" id="ARBA00022989"/>
    </source>
</evidence>
<feature type="region of interest" description="Disordered" evidence="6">
    <location>
        <begin position="334"/>
        <end position="373"/>
    </location>
</feature>
<keyword evidence="3 7" id="KW-1133">Transmembrane helix</keyword>
<dbReference type="GO" id="GO:0016020">
    <property type="term" value="C:membrane"/>
    <property type="evidence" value="ECO:0007669"/>
    <property type="project" value="UniProtKB-SubCell"/>
</dbReference>
<dbReference type="Proteomes" id="UP000777438">
    <property type="component" value="Unassembled WGS sequence"/>
</dbReference>
<evidence type="ECO:0000256" key="5">
    <source>
        <dbReference type="ARBA" id="ARBA00038359"/>
    </source>
</evidence>
<protein>
    <recommendedName>
        <fullName evidence="8">Rhodopsin domain-containing protein</fullName>
    </recommendedName>
</protein>
<evidence type="ECO:0000259" key="8">
    <source>
        <dbReference type="Pfam" id="PF20684"/>
    </source>
</evidence>
<evidence type="ECO:0000256" key="1">
    <source>
        <dbReference type="ARBA" id="ARBA00004141"/>
    </source>
</evidence>
<keyword evidence="10" id="KW-1185">Reference proteome</keyword>
<feature type="transmembrane region" description="Helical" evidence="7">
    <location>
        <begin position="176"/>
        <end position="195"/>
    </location>
</feature>
<dbReference type="EMBL" id="JAGPYM010000006">
    <property type="protein sequence ID" value="KAH6892869.1"/>
    <property type="molecule type" value="Genomic_DNA"/>
</dbReference>
<evidence type="ECO:0000313" key="10">
    <source>
        <dbReference type="Proteomes" id="UP000777438"/>
    </source>
</evidence>
<keyword evidence="2 7" id="KW-0812">Transmembrane</keyword>
<sequence>MSAFVAEIWTWYALTWVIVICRMTSRRLLFGSFKKLQTEDFLMMFAMVTDTVLMIGMVAISRTSSNLIDPKDNTELTPENIKERVIGSKWVLVVEQMQIITIWTLKICLLLLYNRLTMILQQNWAAKIVGGYVVVGFVVMEILYMGVWCRPFNQYWAVPPDNVQCSAATNHLITNAVLNISSDILIILIPTPIFLQSQLPIKRRALLCGVFALGAFTIVSAILNKFYSFNDPFGANWTFWYIRESSTALITANLPYIWTLLRRLFNLRSFAGSSHKRSTQPSTRCRSDFSHGVHSQVRANPQGTLHRLDSEEQINNTYSMPLKVYQRHEVEISSEEATPGYRRSPPGAIPSDLSAGVIKDTSSSSRDEETGSERLQLVLSRSIMGYEKELTHPDNVLVSFWWPLSNSPK</sequence>
<keyword evidence="4 7" id="KW-0472">Membrane</keyword>
<dbReference type="InterPro" id="IPR052337">
    <property type="entry name" value="SAT4-like"/>
</dbReference>
<feature type="transmembrane region" description="Helical" evidence="7">
    <location>
        <begin position="90"/>
        <end position="112"/>
    </location>
</feature>
<name>A0A9P8W987_9HYPO</name>
<gene>
    <name evidence="9" type="ORF">B0T10DRAFT_481057</name>
</gene>
<proteinExistence type="inferred from homology"/>
<comment type="subcellular location">
    <subcellularLocation>
        <location evidence="1">Membrane</location>
        <topology evidence="1">Multi-pass membrane protein</topology>
    </subcellularLocation>
</comment>